<evidence type="ECO:0000313" key="3">
    <source>
        <dbReference type="Proteomes" id="UP000702209"/>
    </source>
</evidence>
<proteinExistence type="predicted"/>
<evidence type="ECO:0000256" key="1">
    <source>
        <dbReference type="SAM" id="SignalP"/>
    </source>
</evidence>
<keyword evidence="3" id="KW-1185">Reference proteome</keyword>
<comment type="caution">
    <text evidence="2">The sequence shown here is derived from an EMBL/GenBank/DDBJ whole genome shotgun (WGS) entry which is preliminary data.</text>
</comment>
<protein>
    <recommendedName>
        <fullName evidence="4">PEGA domain-containing protein</fullName>
    </recommendedName>
</protein>
<evidence type="ECO:0000313" key="2">
    <source>
        <dbReference type="EMBL" id="MBF6296644.1"/>
    </source>
</evidence>
<sequence>MKRTVAATVAVLVGGAALVTATAGDALGAHPASVQEGRGRIVVGLPDSDDERSIRVEVWIDGQNVSCSGHPCSVGQGHAYSLAYNLPAGPHRVEIRQPGQPDLLDQVVTVQPPDRLLDTLQCWHLPVPPDPTLIC</sequence>
<reference evidence="2 3" key="1">
    <citation type="submission" date="2020-10" db="EMBL/GenBank/DDBJ databases">
        <title>Identification of Nocardia species via Next-generation sequencing and recognition of intraspecies genetic diversity.</title>
        <authorList>
            <person name="Li P."/>
            <person name="Li P."/>
            <person name="Lu B."/>
        </authorList>
    </citation>
    <scope>NUCLEOTIDE SEQUENCE [LARGE SCALE GENOMIC DNA]</scope>
    <source>
        <strain evidence="2 3">BJ06-0157</strain>
    </source>
</reference>
<feature type="signal peptide" evidence="1">
    <location>
        <begin position="1"/>
        <end position="21"/>
    </location>
</feature>
<keyword evidence="1" id="KW-0732">Signal</keyword>
<dbReference type="EMBL" id="JADLQX010000002">
    <property type="protein sequence ID" value="MBF6296644.1"/>
    <property type="molecule type" value="Genomic_DNA"/>
</dbReference>
<gene>
    <name evidence="2" type="ORF">IU459_03690</name>
</gene>
<accession>A0ABS0CJ80</accession>
<organism evidence="2 3">
    <name type="scientific">Nocardia amamiensis</name>
    <dbReference type="NCBI Taxonomy" id="404578"/>
    <lineage>
        <taxon>Bacteria</taxon>
        <taxon>Bacillati</taxon>
        <taxon>Actinomycetota</taxon>
        <taxon>Actinomycetes</taxon>
        <taxon>Mycobacteriales</taxon>
        <taxon>Nocardiaceae</taxon>
        <taxon>Nocardia</taxon>
    </lineage>
</organism>
<dbReference type="Proteomes" id="UP000702209">
    <property type="component" value="Unassembled WGS sequence"/>
</dbReference>
<evidence type="ECO:0008006" key="4">
    <source>
        <dbReference type="Google" id="ProtNLM"/>
    </source>
</evidence>
<name>A0ABS0CJ80_9NOCA</name>
<feature type="chain" id="PRO_5047369969" description="PEGA domain-containing protein" evidence="1">
    <location>
        <begin position="22"/>
        <end position="135"/>
    </location>
</feature>
<dbReference type="RefSeq" id="WP_195128002.1">
    <property type="nucleotide sequence ID" value="NZ_JADLQX010000002.1"/>
</dbReference>